<comment type="function">
    <text evidence="5">Iron-storage protein.</text>
</comment>
<name>A0ABU3NMT3_9CHLR</name>
<dbReference type="InterPro" id="IPR009040">
    <property type="entry name" value="Ferritin-like_diiron"/>
</dbReference>
<comment type="similarity">
    <text evidence="5">Belongs to the ferritin family. Prokaryotic subfamily.</text>
</comment>
<keyword evidence="4 5" id="KW-0408">Iron</keyword>
<dbReference type="SUPFAM" id="SSF47240">
    <property type="entry name" value="Ferritin-like"/>
    <property type="match status" value="1"/>
</dbReference>
<comment type="caution">
    <text evidence="7">The sequence shown here is derived from an EMBL/GenBank/DDBJ whole genome shotgun (WGS) entry which is preliminary data.</text>
</comment>
<sequence>MSLSKALNDAINAQIGREFGASLQYTNIAAYCDSHAFPKLAQFFYKQAAEERDHALRFIKYVVEAGGTVEIPAVAAPQSTFENVAETFRLALQWEEEVTRQINHLVDLAVAEKDYQTRHFLDWFVEEQLEEVNTMDTLLRIATRLGEQNITLLELYLPELEEEE</sequence>
<keyword evidence="8" id="KW-1185">Reference proteome</keyword>
<evidence type="ECO:0000256" key="1">
    <source>
        <dbReference type="ARBA" id="ARBA00022434"/>
    </source>
</evidence>
<comment type="subcellular location">
    <subcellularLocation>
        <location evidence="5">Cytoplasm</location>
    </subcellularLocation>
</comment>
<dbReference type="RefSeq" id="WP_315624805.1">
    <property type="nucleotide sequence ID" value="NZ_JAUHMF010000001.1"/>
</dbReference>
<evidence type="ECO:0000256" key="3">
    <source>
        <dbReference type="ARBA" id="ARBA00023002"/>
    </source>
</evidence>
<dbReference type="PANTHER" id="PTHR11431">
    <property type="entry name" value="FERRITIN"/>
    <property type="match status" value="1"/>
</dbReference>
<reference evidence="7 8" key="1">
    <citation type="submission" date="2023-07" db="EMBL/GenBank/DDBJ databases">
        <title>Novel species of Thermanaerothrix with wide hydrolytic capabilities.</title>
        <authorList>
            <person name="Zayulina K.S."/>
            <person name="Podosokorskaya O.A."/>
            <person name="Elcheninov A.G."/>
        </authorList>
    </citation>
    <scope>NUCLEOTIDE SEQUENCE [LARGE SCALE GENOMIC DNA]</scope>
    <source>
        <strain evidence="7 8">4228-RoL</strain>
    </source>
</reference>
<dbReference type="CDD" id="cd01055">
    <property type="entry name" value="Nonheme_Ferritin"/>
    <property type="match status" value="1"/>
</dbReference>
<dbReference type="InterPro" id="IPR009078">
    <property type="entry name" value="Ferritin-like_SF"/>
</dbReference>
<dbReference type="InterPro" id="IPR012347">
    <property type="entry name" value="Ferritin-like"/>
</dbReference>
<dbReference type="PANTHER" id="PTHR11431:SF127">
    <property type="entry name" value="BACTERIAL NON-HEME FERRITIN"/>
    <property type="match status" value="1"/>
</dbReference>
<comment type="catalytic activity">
    <reaction evidence="5">
        <text>4 Fe(2+) + O2 + 6 H2O = 4 iron(III) oxide-hydroxide + 12 H(+)</text>
        <dbReference type="Rhea" id="RHEA:11972"/>
        <dbReference type="ChEBI" id="CHEBI:15377"/>
        <dbReference type="ChEBI" id="CHEBI:15378"/>
        <dbReference type="ChEBI" id="CHEBI:15379"/>
        <dbReference type="ChEBI" id="CHEBI:29033"/>
        <dbReference type="ChEBI" id="CHEBI:78619"/>
        <dbReference type="EC" id="1.16.3.2"/>
    </reaction>
</comment>
<evidence type="ECO:0000256" key="4">
    <source>
        <dbReference type="ARBA" id="ARBA00023004"/>
    </source>
</evidence>
<dbReference type="InterPro" id="IPR001519">
    <property type="entry name" value="Ferritin"/>
</dbReference>
<dbReference type="InterPro" id="IPR041719">
    <property type="entry name" value="Ferritin_prok"/>
</dbReference>
<dbReference type="Proteomes" id="UP001254165">
    <property type="component" value="Unassembled WGS sequence"/>
</dbReference>
<feature type="domain" description="Ferritin-like diiron" evidence="6">
    <location>
        <begin position="1"/>
        <end position="146"/>
    </location>
</feature>
<dbReference type="EMBL" id="JAUHMF010000001">
    <property type="protein sequence ID" value="MDT8898160.1"/>
    <property type="molecule type" value="Genomic_DNA"/>
</dbReference>
<accession>A0ABU3NMT3</accession>
<evidence type="ECO:0000256" key="2">
    <source>
        <dbReference type="ARBA" id="ARBA00022723"/>
    </source>
</evidence>
<evidence type="ECO:0000313" key="7">
    <source>
        <dbReference type="EMBL" id="MDT8898160.1"/>
    </source>
</evidence>
<keyword evidence="2 5" id="KW-0479">Metal-binding</keyword>
<keyword evidence="3" id="KW-0560">Oxidoreductase</keyword>
<dbReference type="Pfam" id="PF00210">
    <property type="entry name" value="Ferritin"/>
    <property type="match status" value="1"/>
</dbReference>
<evidence type="ECO:0000259" key="6">
    <source>
        <dbReference type="PROSITE" id="PS50905"/>
    </source>
</evidence>
<gene>
    <name evidence="7" type="ORF">QYE77_07750</name>
</gene>
<dbReference type="PROSITE" id="PS50905">
    <property type="entry name" value="FERRITIN_LIKE"/>
    <property type="match status" value="1"/>
</dbReference>
<organism evidence="7 8">
    <name type="scientific">Thermanaerothrix solaris</name>
    <dbReference type="NCBI Taxonomy" id="3058434"/>
    <lineage>
        <taxon>Bacteria</taxon>
        <taxon>Bacillati</taxon>
        <taxon>Chloroflexota</taxon>
        <taxon>Anaerolineae</taxon>
        <taxon>Anaerolineales</taxon>
        <taxon>Anaerolineaceae</taxon>
        <taxon>Thermanaerothrix</taxon>
    </lineage>
</organism>
<evidence type="ECO:0000313" key="8">
    <source>
        <dbReference type="Proteomes" id="UP001254165"/>
    </source>
</evidence>
<keyword evidence="1 5" id="KW-0409">Iron storage</keyword>
<dbReference type="InterPro" id="IPR008331">
    <property type="entry name" value="Ferritin_DPS_dom"/>
</dbReference>
<dbReference type="Gene3D" id="1.20.1260.10">
    <property type="match status" value="1"/>
</dbReference>
<keyword evidence="5" id="KW-0963">Cytoplasm</keyword>
<proteinExistence type="inferred from homology"/>
<evidence type="ECO:0000256" key="5">
    <source>
        <dbReference type="RuleBase" id="RU361145"/>
    </source>
</evidence>
<dbReference type="EC" id="1.16.3.2" evidence="5"/>
<protein>
    <recommendedName>
        <fullName evidence="5">Ferritin</fullName>
        <ecNumber evidence="5">1.16.3.2</ecNumber>
    </recommendedName>
</protein>